<dbReference type="Proteomes" id="UP001054889">
    <property type="component" value="Unassembled WGS sequence"/>
</dbReference>
<dbReference type="AlphaFoldDB" id="A0AAV5E5M3"/>
<reference evidence="3" key="1">
    <citation type="journal article" date="2018" name="DNA Res.">
        <title>Multiple hybrid de novo genome assembly of finger millet, an orphan allotetraploid crop.</title>
        <authorList>
            <person name="Hatakeyama M."/>
            <person name="Aluri S."/>
            <person name="Balachadran M.T."/>
            <person name="Sivarajan S.R."/>
            <person name="Patrignani A."/>
            <person name="Gruter S."/>
            <person name="Poveda L."/>
            <person name="Shimizu-Inatsugi R."/>
            <person name="Baeten J."/>
            <person name="Francoijs K.J."/>
            <person name="Nataraja K.N."/>
            <person name="Reddy Y.A.N."/>
            <person name="Phadnis S."/>
            <person name="Ravikumar R.L."/>
            <person name="Schlapbach R."/>
            <person name="Sreeman S.M."/>
            <person name="Shimizu K.K."/>
        </authorList>
    </citation>
    <scope>NUCLEOTIDE SEQUENCE</scope>
</reference>
<keyword evidence="2" id="KW-0472">Membrane</keyword>
<evidence type="ECO:0000313" key="3">
    <source>
        <dbReference type="EMBL" id="GJN17790.1"/>
    </source>
</evidence>
<feature type="region of interest" description="Disordered" evidence="1">
    <location>
        <begin position="1"/>
        <end position="34"/>
    </location>
</feature>
<organism evidence="3 4">
    <name type="scientific">Eleusine coracana subsp. coracana</name>
    <dbReference type="NCBI Taxonomy" id="191504"/>
    <lineage>
        <taxon>Eukaryota</taxon>
        <taxon>Viridiplantae</taxon>
        <taxon>Streptophyta</taxon>
        <taxon>Embryophyta</taxon>
        <taxon>Tracheophyta</taxon>
        <taxon>Spermatophyta</taxon>
        <taxon>Magnoliopsida</taxon>
        <taxon>Liliopsida</taxon>
        <taxon>Poales</taxon>
        <taxon>Poaceae</taxon>
        <taxon>PACMAD clade</taxon>
        <taxon>Chloridoideae</taxon>
        <taxon>Cynodonteae</taxon>
        <taxon>Eleusininae</taxon>
        <taxon>Eleusine</taxon>
    </lineage>
</organism>
<protein>
    <submittedName>
        <fullName evidence="3">Uncharacterized protein</fullName>
    </submittedName>
</protein>
<accession>A0AAV5E5M3</accession>
<feature type="transmembrane region" description="Helical" evidence="2">
    <location>
        <begin position="95"/>
        <end position="114"/>
    </location>
</feature>
<keyword evidence="4" id="KW-1185">Reference proteome</keyword>
<sequence>MRSVDASKCHPFAGGCGEGEEEPPPPLPPMEPPPRSRWWAHELAAARARLSACDAATEGGRALVLHKGTKRKGSRLTAGAERAKKRRRVLQFRSLLKNKVLLCFTGACAFAWWASTRALGEPQAHW</sequence>
<dbReference type="PANTHER" id="PTHR36892:SF7">
    <property type="entry name" value="HVA22-LIKE PROTEIN F"/>
    <property type="match status" value="1"/>
</dbReference>
<dbReference type="EMBL" id="BQKI01000073">
    <property type="protein sequence ID" value="GJN17790.1"/>
    <property type="molecule type" value="Genomic_DNA"/>
</dbReference>
<evidence type="ECO:0000256" key="2">
    <source>
        <dbReference type="SAM" id="Phobius"/>
    </source>
</evidence>
<name>A0AAV5E5M3_ELECO</name>
<dbReference type="PANTHER" id="PTHR36892">
    <property type="entry name" value="OS01G0201800 PROTEIN"/>
    <property type="match status" value="1"/>
</dbReference>
<evidence type="ECO:0000313" key="4">
    <source>
        <dbReference type="Proteomes" id="UP001054889"/>
    </source>
</evidence>
<keyword evidence="2" id="KW-0812">Transmembrane</keyword>
<feature type="compositionally biased region" description="Pro residues" evidence="1">
    <location>
        <begin position="24"/>
        <end position="34"/>
    </location>
</feature>
<reference evidence="3" key="2">
    <citation type="submission" date="2021-12" db="EMBL/GenBank/DDBJ databases">
        <title>Resequencing data analysis of finger millet.</title>
        <authorList>
            <person name="Hatakeyama M."/>
            <person name="Aluri S."/>
            <person name="Balachadran M.T."/>
            <person name="Sivarajan S.R."/>
            <person name="Poveda L."/>
            <person name="Shimizu-Inatsugi R."/>
            <person name="Schlapbach R."/>
            <person name="Sreeman S.M."/>
            <person name="Shimizu K.K."/>
        </authorList>
    </citation>
    <scope>NUCLEOTIDE SEQUENCE</scope>
</reference>
<gene>
    <name evidence="3" type="primary">gb04888</name>
    <name evidence="3" type="ORF">PR202_gb04888</name>
</gene>
<keyword evidence="2" id="KW-1133">Transmembrane helix</keyword>
<proteinExistence type="predicted"/>
<comment type="caution">
    <text evidence="3">The sequence shown here is derived from an EMBL/GenBank/DDBJ whole genome shotgun (WGS) entry which is preliminary data.</text>
</comment>
<evidence type="ECO:0000256" key="1">
    <source>
        <dbReference type="SAM" id="MobiDB-lite"/>
    </source>
</evidence>